<dbReference type="Proteomes" id="UP001042704">
    <property type="component" value="Chromosome"/>
</dbReference>
<gene>
    <name evidence="1" type="ORF">RJ40_10735</name>
</gene>
<sequence>MTMAKKRGQNQEPMKLFYIFYSEERWNNWLATLRESDFEGDAEGEEMPEGFQVLKSFVEDITISVLKIVKLYQNERFTQEEAIAKLEGVEVIVMQPLPEDDEIAEIVDGVQLSLIALFASCKTFLEGEFEGETKDLVKEGRDVAAEDPEAALEIAARIGAQIIDGGKWSATFLKSKSEPTIFDEWLAEIETMVDAVKSLKKFDEEAGDAS</sequence>
<dbReference type="Pfam" id="PF09920">
    <property type="entry name" value="DUF2150"/>
    <property type="match status" value="1"/>
</dbReference>
<accession>A0A8A3SAD0</accession>
<proteinExistence type="predicted"/>
<evidence type="ECO:0000313" key="2">
    <source>
        <dbReference type="Proteomes" id="UP001042704"/>
    </source>
</evidence>
<dbReference type="EMBL" id="CP036172">
    <property type="protein sequence ID" value="QSZ68441.1"/>
    <property type="molecule type" value="Genomic_DNA"/>
</dbReference>
<reference evidence="1" key="1">
    <citation type="journal article" date="2001" name="Int. J. Syst. Evol. Microbiol.">
        <title>Methanofollis aquaemaris sp. nov., a methanogen isolated from an aquaculture fish pond.</title>
        <authorList>
            <person name="Lai M.C."/>
            <person name="Chen S.C."/>
        </authorList>
    </citation>
    <scope>NUCLEOTIDE SEQUENCE</scope>
    <source>
        <strain evidence="1">N2F9704</strain>
    </source>
</reference>
<protein>
    <submittedName>
        <fullName evidence="1">DUF2150 family protein</fullName>
    </submittedName>
</protein>
<keyword evidence="2" id="KW-1185">Reference proteome</keyword>
<reference evidence="1" key="2">
    <citation type="submission" date="2019-02" db="EMBL/GenBank/DDBJ databases">
        <authorList>
            <person name="Chen S.-C."/>
            <person name="Chien H.-H."/>
            <person name="Lai M.-C."/>
        </authorList>
    </citation>
    <scope>NUCLEOTIDE SEQUENCE</scope>
    <source>
        <strain evidence="1">N2F9704</strain>
    </source>
</reference>
<dbReference type="AlphaFoldDB" id="A0A8A3SAD0"/>
<evidence type="ECO:0000313" key="1">
    <source>
        <dbReference type="EMBL" id="QSZ68441.1"/>
    </source>
</evidence>
<dbReference type="PIRSF" id="PIRSF022079">
    <property type="entry name" value="UCP022079"/>
    <property type="match status" value="1"/>
</dbReference>
<organism evidence="1 2">
    <name type="scientific">Methanofollis aquaemaris</name>
    <dbReference type="NCBI Taxonomy" id="126734"/>
    <lineage>
        <taxon>Archaea</taxon>
        <taxon>Methanobacteriati</taxon>
        <taxon>Methanobacteriota</taxon>
        <taxon>Stenosarchaea group</taxon>
        <taxon>Methanomicrobia</taxon>
        <taxon>Methanomicrobiales</taxon>
        <taxon>Methanomicrobiaceae</taxon>
        <taxon>Methanofollis</taxon>
    </lineage>
</organism>
<name>A0A8A3SAD0_9EURY</name>
<dbReference type="KEGG" id="maqe:RJ40_10735"/>
<dbReference type="InterPro" id="IPR014518">
    <property type="entry name" value="UCP022079"/>
</dbReference>